<reference evidence="1" key="2">
    <citation type="submission" date="2020-10" db="EMBL/GenBank/DDBJ databases">
        <authorList>
            <person name="Scholz U."/>
            <person name="Mascher M."/>
            <person name="Fiebig A."/>
        </authorList>
    </citation>
    <scope>NUCLEOTIDE SEQUENCE [LARGE SCALE GENOMIC DNA]</scope>
    <source>
        <strain evidence="1">cv. Morex</strain>
    </source>
</reference>
<evidence type="ECO:0000313" key="1">
    <source>
        <dbReference type="EnsemblPlants" id="HORVU.MOREX.r3.6HG0624910.1"/>
    </source>
</evidence>
<reference evidence="1" key="3">
    <citation type="submission" date="2022-01" db="UniProtKB">
        <authorList>
            <consortium name="EnsemblPlants"/>
        </authorList>
    </citation>
    <scope>IDENTIFICATION</scope>
    <source>
        <strain evidence="1">subsp. vulgare</strain>
    </source>
</reference>
<sequence>MGLMAGMLPGVEFARRIRIRPAAEAPCAGTRRPLSSGMFGHDLGSAGFAKRSGVCEEAWTTQLDSIAREARERLDQKLRSQRESMAKRYLWFLALFELIHFLLSHDSDLRVPCLLKNGWILKQETWA</sequence>
<accession>A0A8I6YGA0</accession>
<reference evidence="2" key="1">
    <citation type="journal article" date="2012" name="Nature">
        <title>A physical, genetic and functional sequence assembly of the barley genome.</title>
        <authorList>
            <consortium name="The International Barley Genome Sequencing Consortium"/>
            <person name="Mayer K.F."/>
            <person name="Waugh R."/>
            <person name="Brown J.W."/>
            <person name="Schulman A."/>
            <person name="Langridge P."/>
            <person name="Platzer M."/>
            <person name="Fincher G.B."/>
            <person name="Muehlbauer G.J."/>
            <person name="Sato K."/>
            <person name="Close T.J."/>
            <person name="Wise R.P."/>
            <person name="Stein N."/>
        </authorList>
    </citation>
    <scope>NUCLEOTIDE SEQUENCE [LARGE SCALE GENOMIC DNA]</scope>
    <source>
        <strain evidence="2">cv. Morex</strain>
    </source>
</reference>
<dbReference type="EnsemblPlants" id="HORVU.MOREX.r3.6HG0624910.1">
    <property type="protein sequence ID" value="HORVU.MOREX.r3.6HG0624910.1"/>
    <property type="gene ID" value="HORVU.MOREX.r3.6HG0624910"/>
</dbReference>
<evidence type="ECO:0000313" key="2">
    <source>
        <dbReference type="Proteomes" id="UP000011116"/>
    </source>
</evidence>
<dbReference type="Gramene" id="HORVU.MOREX.r3.6HG0624910.1">
    <property type="protein sequence ID" value="HORVU.MOREX.r3.6HG0624910.1"/>
    <property type="gene ID" value="HORVU.MOREX.r3.6HG0624910"/>
</dbReference>
<dbReference type="Proteomes" id="UP000011116">
    <property type="component" value="Chromosome 6H"/>
</dbReference>
<dbReference type="AlphaFoldDB" id="A0A8I6YGA0"/>
<keyword evidence="2" id="KW-1185">Reference proteome</keyword>
<name>A0A8I6YGA0_HORVV</name>
<organism evidence="1 2">
    <name type="scientific">Hordeum vulgare subsp. vulgare</name>
    <name type="common">Domesticated barley</name>
    <dbReference type="NCBI Taxonomy" id="112509"/>
    <lineage>
        <taxon>Eukaryota</taxon>
        <taxon>Viridiplantae</taxon>
        <taxon>Streptophyta</taxon>
        <taxon>Embryophyta</taxon>
        <taxon>Tracheophyta</taxon>
        <taxon>Spermatophyta</taxon>
        <taxon>Magnoliopsida</taxon>
        <taxon>Liliopsida</taxon>
        <taxon>Poales</taxon>
        <taxon>Poaceae</taxon>
        <taxon>BOP clade</taxon>
        <taxon>Pooideae</taxon>
        <taxon>Triticodae</taxon>
        <taxon>Triticeae</taxon>
        <taxon>Hordeinae</taxon>
        <taxon>Hordeum</taxon>
    </lineage>
</organism>
<proteinExistence type="predicted"/>
<protein>
    <submittedName>
        <fullName evidence="1">Uncharacterized protein</fullName>
    </submittedName>
</protein>